<evidence type="ECO:0000259" key="8">
    <source>
        <dbReference type="SMART" id="SM00560"/>
    </source>
</evidence>
<dbReference type="GO" id="GO:0016020">
    <property type="term" value="C:membrane"/>
    <property type="evidence" value="ECO:0007669"/>
    <property type="project" value="TreeGrafter"/>
</dbReference>
<evidence type="ECO:0000256" key="3">
    <source>
        <dbReference type="ARBA" id="ARBA00012733"/>
    </source>
</evidence>
<feature type="domain" description="LamG-like jellyroll fold" evidence="8">
    <location>
        <begin position="470"/>
        <end position="607"/>
    </location>
</feature>
<evidence type="ECO:0000256" key="1">
    <source>
        <dbReference type="ARBA" id="ARBA00000427"/>
    </source>
</evidence>
<evidence type="ECO:0000256" key="2">
    <source>
        <dbReference type="ARBA" id="ARBA00009348"/>
    </source>
</evidence>
<dbReference type="CDD" id="cd00110">
    <property type="entry name" value="LamG"/>
    <property type="match status" value="1"/>
</dbReference>
<evidence type="ECO:0000313" key="9">
    <source>
        <dbReference type="EMBL" id="SDU79930.1"/>
    </source>
</evidence>
<dbReference type="PROSITE" id="PS51318">
    <property type="entry name" value="TAT"/>
    <property type="match status" value="1"/>
</dbReference>
<reference evidence="10" key="1">
    <citation type="submission" date="2016-10" db="EMBL/GenBank/DDBJ databases">
        <authorList>
            <person name="Varghese N."/>
            <person name="Submissions S."/>
        </authorList>
    </citation>
    <scope>NUCLEOTIDE SEQUENCE [LARGE SCALE GENOMIC DNA]</scope>
    <source>
        <strain evidence="10">DSM 45079</strain>
    </source>
</reference>
<dbReference type="Pfam" id="PF13385">
    <property type="entry name" value="Laminin_G_3"/>
    <property type="match status" value="1"/>
</dbReference>
<dbReference type="InterPro" id="IPR006558">
    <property type="entry name" value="LamG-like"/>
</dbReference>
<dbReference type="Gene3D" id="2.120.10.10">
    <property type="match status" value="1"/>
</dbReference>
<dbReference type="GO" id="GO:0006689">
    <property type="term" value="P:ganglioside catabolic process"/>
    <property type="evidence" value="ECO:0007669"/>
    <property type="project" value="TreeGrafter"/>
</dbReference>
<feature type="signal peptide" evidence="7">
    <location>
        <begin position="1"/>
        <end position="28"/>
    </location>
</feature>
<feature type="region of interest" description="Disordered" evidence="6">
    <location>
        <begin position="276"/>
        <end position="299"/>
    </location>
</feature>
<dbReference type="Pfam" id="PF13088">
    <property type="entry name" value="BNR_2"/>
    <property type="match status" value="1"/>
</dbReference>
<accession>A0A1H2LFY3</accession>
<dbReference type="GO" id="GO:0009313">
    <property type="term" value="P:oligosaccharide catabolic process"/>
    <property type="evidence" value="ECO:0007669"/>
    <property type="project" value="TreeGrafter"/>
</dbReference>
<dbReference type="InterPro" id="IPR013320">
    <property type="entry name" value="ConA-like_dom_sf"/>
</dbReference>
<evidence type="ECO:0000256" key="7">
    <source>
        <dbReference type="SAM" id="SignalP"/>
    </source>
</evidence>
<proteinExistence type="inferred from homology"/>
<dbReference type="PANTHER" id="PTHR10628:SF30">
    <property type="entry name" value="EXO-ALPHA-SIALIDASE"/>
    <property type="match status" value="1"/>
</dbReference>
<dbReference type="InterPro" id="IPR026856">
    <property type="entry name" value="Sialidase_fam"/>
</dbReference>
<evidence type="ECO:0000256" key="4">
    <source>
        <dbReference type="ARBA" id="ARBA00022729"/>
    </source>
</evidence>
<evidence type="ECO:0000256" key="5">
    <source>
        <dbReference type="ARBA" id="ARBA00023157"/>
    </source>
</evidence>
<dbReference type="GO" id="GO:0005737">
    <property type="term" value="C:cytoplasm"/>
    <property type="evidence" value="ECO:0007669"/>
    <property type="project" value="TreeGrafter"/>
</dbReference>
<dbReference type="RefSeq" id="WP_172860726.1">
    <property type="nucleotide sequence ID" value="NZ_LT629791.1"/>
</dbReference>
<organism evidence="9 10">
    <name type="scientific">Jiangella alkaliphila</name>
    <dbReference type="NCBI Taxonomy" id="419479"/>
    <lineage>
        <taxon>Bacteria</taxon>
        <taxon>Bacillati</taxon>
        <taxon>Actinomycetota</taxon>
        <taxon>Actinomycetes</taxon>
        <taxon>Jiangellales</taxon>
        <taxon>Jiangellaceae</taxon>
        <taxon>Jiangella</taxon>
    </lineage>
</organism>
<dbReference type="Gene3D" id="2.60.120.200">
    <property type="match status" value="1"/>
</dbReference>
<dbReference type="InterPro" id="IPR006311">
    <property type="entry name" value="TAT_signal"/>
</dbReference>
<dbReference type="InterPro" id="IPR001791">
    <property type="entry name" value="Laminin_G"/>
</dbReference>
<dbReference type="EMBL" id="LT629791">
    <property type="protein sequence ID" value="SDU79930.1"/>
    <property type="molecule type" value="Genomic_DNA"/>
</dbReference>
<keyword evidence="5" id="KW-1015">Disulfide bond</keyword>
<evidence type="ECO:0000313" key="10">
    <source>
        <dbReference type="Proteomes" id="UP000182977"/>
    </source>
</evidence>
<comment type="similarity">
    <text evidence="2">Belongs to the glycosyl hydrolase 33 family.</text>
</comment>
<dbReference type="GO" id="GO:0004308">
    <property type="term" value="F:exo-alpha-sialidase activity"/>
    <property type="evidence" value="ECO:0007669"/>
    <property type="project" value="UniProtKB-EC"/>
</dbReference>
<name>A0A1H2LFY3_9ACTN</name>
<evidence type="ECO:0000256" key="6">
    <source>
        <dbReference type="SAM" id="MobiDB-lite"/>
    </source>
</evidence>
<dbReference type="InterPro" id="IPR011040">
    <property type="entry name" value="Sialidase"/>
</dbReference>
<dbReference type="SUPFAM" id="SSF49899">
    <property type="entry name" value="Concanavalin A-like lectins/glucanases"/>
    <property type="match status" value="1"/>
</dbReference>
<protein>
    <recommendedName>
        <fullName evidence="3">exo-alpha-sialidase</fullName>
        <ecNumber evidence="3">3.2.1.18</ecNumber>
    </recommendedName>
</protein>
<dbReference type="AlphaFoldDB" id="A0A1H2LFY3"/>
<dbReference type="InterPro" id="IPR036278">
    <property type="entry name" value="Sialidase_sf"/>
</dbReference>
<comment type="catalytic activity">
    <reaction evidence="1">
        <text>Hydrolysis of alpha-(2-&gt;3)-, alpha-(2-&gt;6)-, alpha-(2-&gt;8)- glycosidic linkages of terminal sialic acid residues in oligosaccharides, glycoproteins, glycolipids, colominic acid and synthetic substrates.</text>
        <dbReference type="EC" id="3.2.1.18"/>
    </reaction>
</comment>
<dbReference type="SMART" id="SM00560">
    <property type="entry name" value="LamGL"/>
    <property type="match status" value="1"/>
</dbReference>
<sequence>MSKTTPRRRPLVAALTGAAALAMVAASAGGPASATDDEHVAQATRTTVFTRGEGGYHTFRIPALVEATDGTLLAFAQAKVDGPGDLGESDVVVKRSTDGGSTWGAMQVLAGGGSDDQWANAVPVVDATTGRIVLSMNYIDADADGEDVECGRAAATTYIQHSDDHGASWSDLVDITDMLNPGNWRRVSAGPGHGIQLTQGEHAGRLVIPGRHTYVEAGQTCTDSTGAGGHVRYSDDGGLSWQIGAVDEQGNPDLRPNEVSAVELADGRLYLNARDQGDTAGHRVDTTSSDGGETFDEPYDAVNGVVTSTIQGSVTRLPATAANPDRVILSVTNHPTAREKLTLWSSFDSGETWEPSYEVYDGPSAYSDLAVLDERRGNREVGVLFEGGERFYPGDQELTYHHDIYFTRVPERLLDVPTPPPAVTPDVAGDHDATISGTPGIVAGRFGRGLSLAGDYAELPLTDELSFGSEPFTAATWFRTDYLGNNQAILYAHDRFGPRWWIQVEPNSGNVIRAQISTDKGSTRTLTALGDFVDNEWHHVALVRDVDGVVLYVDGQVAATGASIGTGSVSAGARTGIRVGARVDGINAQFVGAIDEVWLFDTALTAEQVADLAATNSVQGATPVTHLPMKQITRQP</sequence>
<gene>
    <name evidence="9" type="ORF">SAMN04488563_6089</name>
</gene>
<keyword evidence="4 7" id="KW-0732">Signal</keyword>
<feature type="compositionally biased region" description="Basic and acidic residues" evidence="6">
    <location>
        <begin position="276"/>
        <end position="285"/>
    </location>
</feature>
<dbReference type="Proteomes" id="UP000182977">
    <property type="component" value="Chromosome I"/>
</dbReference>
<dbReference type="STRING" id="419479.SAMN04488563_6089"/>
<dbReference type="CDD" id="cd15482">
    <property type="entry name" value="Sialidase_non-viral"/>
    <property type="match status" value="1"/>
</dbReference>
<keyword evidence="10" id="KW-1185">Reference proteome</keyword>
<dbReference type="EC" id="3.2.1.18" evidence="3"/>
<feature type="chain" id="PRO_5039449649" description="exo-alpha-sialidase" evidence="7">
    <location>
        <begin position="29"/>
        <end position="636"/>
    </location>
</feature>
<dbReference type="PANTHER" id="PTHR10628">
    <property type="entry name" value="SIALIDASE"/>
    <property type="match status" value="1"/>
</dbReference>
<dbReference type="SUPFAM" id="SSF50939">
    <property type="entry name" value="Sialidases"/>
    <property type="match status" value="1"/>
</dbReference>